<comment type="caution">
    <text evidence="6">The sequence shown here is derived from an EMBL/GenBank/DDBJ whole genome shotgun (WGS) entry which is preliminary data.</text>
</comment>
<dbReference type="GO" id="GO:0004375">
    <property type="term" value="F:glycine dehydrogenase (decarboxylating) activity"/>
    <property type="evidence" value="ECO:0007669"/>
    <property type="project" value="UniProtKB-EC"/>
</dbReference>
<comment type="catalytic activity">
    <reaction evidence="3 4">
        <text>N(6)-[(R)-lipoyl]-L-lysyl-[glycine-cleavage complex H protein] + glycine + H(+) = N(6)-[(R)-S(8)-aminomethyldihydrolipoyl]-L-lysyl-[glycine-cleavage complex H protein] + CO2</text>
        <dbReference type="Rhea" id="RHEA:24304"/>
        <dbReference type="Rhea" id="RHEA-COMP:10494"/>
        <dbReference type="Rhea" id="RHEA-COMP:10495"/>
        <dbReference type="ChEBI" id="CHEBI:15378"/>
        <dbReference type="ChEBI" id="CHEBI:16526"/>
        <dbReference type="ChEBI" id="CHEBI:57305"/>
        <dbReference type="ChEBI" id="CHEBI:83099"/>
        <dbReference type="ChEBI" id="CHEBI:83143"/>
        <dbReference type="EC" id="1.4.4.2"/>
    </reaction>
</comment>
<keyword evidence="2 4" id="KW-0560">Oxidoreductase</keyword>
<evidence type="ECO:0000259" key="5">
    <source>
        <dbReference type="Pfam" id="PF02347"/>
    </source>
</evidence>
<accession>A0A923NBG7</accession>
<proteinExistence type="inferred from homology"/>
<comment type="similarity">
    <text evidence="4">Belongs to the GcvP family. N-terminal subunit subfamily.</text>
</comment>
<dbReference type="InterPro" id="IPR020581">
    <property type="entry name" value="GDC_P"/>
</dbReference>
<dbReference type="InterPro" id="IPR015422">
    <property type="entry name" value="PyrdxlP-dep_Trfase_small"/>
</dbReference>
<dbReference type="EMBL" id="JACRWC010000022">
    <property type="protein sequence ID" value="MBC5998617.1"/>
    <property type="molecule type" value="Genomic_DNA"/>
</dbReference>
<evidence type="ECO:0000256" key="2">
    <source>
        <dbReference type="ARBA" id="ARBA00023002"/>
    </source>
</evidence>
<dbReference type="Proteomes" id="UP000644115">
    <property type="component" value="Unassembled WGS sequence"/>
</dbReference>
<evidence type="ECO:0000256" key="3">
    <source>
        <dbReference type="ARBA" id="ARBA00049026"/>
    </source>
</evidence>
<dbReference type="InterPro" id="IPR049315">
    <property type="entry name" value="GDC-P_N"/>
</dbReference>
<dbReference type="Gene3D" id="3.40.640.10">
    <property type="entry name" value="Type I PLP-dependent aspartate aminotransferase-like (Major domain)"/>
    <property type="match status" value="1"/>
</dbReference>
<evidence type="ECO:0000313" key="7">
    <source>
        <dbReference type="Proteomes" id="UP000644115"/>
    </source>
</evidence>
<dbReference type="GO" id="GO:0009116">
    <property type="term" value="P:nucleoside metabolic process"/>
    <property type="evidence" value="ECO:0007669"/>
    <property type="project" value="InterPro"/>
</dbReference>
<dbReference type="RefSeq" id="WP_249286180.1">
    <property type="nucleotide sequence ID" value="NZ_JACRWC010000022.1"/>
</dbReference>
<dbReference type="CDD" id="cd00613">
    <property type="entry name" value="GDC-P"/>
    <property type="match status" value="1"/>
</dbReference>
<name>A0A923NBG7_9FIRM</name>
<dbReference type="GO" id="GO:0019464">
    <property type="term" value="P:glycine decarboxylation via glycine cleavage system"/>
    <property type="evidence" value="ECO:0007669"/>
    <property type="project" value="UniProtKB-UniRule"/>
</dbReference>
<dbReference type="EC" id="1.4.4.2" evidence="4"/>
<dbReference type="SUPFAM" id="SSF53383">
    <property type="entry name" value="PLP-dependent transferases"/>
    <property type="match status" value="1"/>
</dbReference>
<dbReference type="PANTHER" id="PTHR42806">
    <property type="entry name" value="GLYCINE CLEAVAGE SYSTEM P-PROTEIN"/>
    <property type="match status" value="1"/>
</dbReference>
<dbReference type="InterPro" id="IPR015421">
    <property type="entry name" value="PyrdxlP-dep_Trfase_major"/>
</dbReference>
<sequence length="436" mass="47417">MGSYIPNTGKEQLEMLKSMGYSSMDDLFAAIPDDMKLKDGLALPEGKSELEVSRIMKGIAAKNRVFSSIFRGAGAYNHYIPAVVSSVLSNESVQTAYTPYQAEISQGLLQSIFEYQTMICDLTGMDASNASVYDGAEAAAEGIAMCRDKKRNRALISAAVLPAALETVKTYCFGNEIELEIIPEKNGVTDLDYLKEHMDKSVACVYIQHPNYYGNLEDAEAIGEIVHESGAKYIMGVNPISLGVLKTPAEYGADIAVGEGQPLGLPMAFGGPYLGFMACREKMMRKLPGRIVGQTVDADGKTGYVLTLQAREQHIRREKASSNICSNQALCALAVGVYLAAMGNEGLEKAATQCMSKAHYLADQLTGAGFAVENKGDFFHEFVTVSSKDTDKVLAALEKENILGGQKLDDHRILWCCTEMNTKEDMDLLVRIVKEV</sequence>
<comment type="subunit">
    <text evidence="4">The glycine cleavage system is composed of four proteins: P, T, L and H. In this organism, the P 'protein' is a heterodimer of two subunits.</text>
</comment>
<keyword evidence="7" id="KW-1185">Reference proteome</keyword>
<dbReference type="InterPro" id="IPR015424">
    <property type="entry name" value="PyrdxlP-dep_Trfase"/>
</dbReference>
<evidence type="ECO:0000256" key="4">
    <source>
        <dbReference type="HAMAP-Rule" id="MF_00712"/>
    </source>
</evidence>
<evidence type="ECO:0000256" key="1">
    <source>
        <dbReference type="ARBA" id="ARBA00003788"/>
    </source>
</evidence>
<organism evidence="6 7">
    <name type="scientific">Lentihominibacter faecis</name>
    <dbReference type="NCBI Taxonomy" id="2764712"/>
    <lineage>
        <taxon>Bacteria</taxon>
        <taxon>Bacillati</taxon>
        <taxon>Bacillota</taxon>
        <taxon>Clostridia</taxon>
        <taxon>Peptostreptococcales</taxon>
        <taxon>Anaerovoracaceae</taxon>
        <taxon>Lentihominibacter</taxon>
    </lineage>
</organism>
<feature type="domain" description="Glycine cleavage system P-protein N-terminal" evidence="5">
    <location>
        <begin position="3"/>
        <end position="432"/>
    </location>
</feature>
<dbReference type="InterPro" id="IPR023010">
    <property type="entry name" value="GcvPA"/>
</dbReference>
<evidence type="ECO:0000313" key="6">
    <source>
        <dbReference type="EMBL" id="MBC5998617.1"/>
    </source>
</evidence>
<gene>
    <name evidence="4 6" type="primary">gcvPA</name>
    <name evidence="6" type="ORF">H8876_01090</name>
</gene>
<dbReference type="PIRSF" id="PIRSF006815">
    <property type="entry name" value="GcvPA"/>
    <property type="match status" value="1"/>
</dbReference>
<dbReference type="PANTHER" id="PTHR42806:SF1">
    <property type="entry name" value="GLYCINE DEHYDROGENASE (DECARBOXYLATING)"/>
    <property type="match status" value="1"/>
</dbReference>
<comment type="function">
    <text evidence="1 4">The glycine cleavage system catalyzes the degradation of glycine. The P protein binds the alpha-amino group of glycine through its pyridoxal phosphate cofactor; CO(2) is released and the remaining methylamine moiety is then transferred to the lipoamide cofactor of the H protein.</text>
</comment>
<dbReference type="AlphaFoldDB" id="A0A923NBG7"/>
<dbReference type="Gene3D" id="3.90.1150.10">
    <property type="entry name" value="Aspartate Aminotransferase, domain 1"/>
    <property type="match status" value="1"/>
</dbReference>
<dbReference type="Pfam" id="PF02347">
    <property type="entry name" value="GDC-P"/>
    <property type="match status" value="1"/>
</dbReference>
<dbReference type="NCBIfam" id="NF001696">
    <property type="entry name" value="PRK00451.1"/>
    <property type="match status" value="1"/>
</dbReference>
<dbReference type="HAMAP" id="MF_00712">
    <property type="entry name" value="GcvPA"/>
    <property type="match status" value="1"/>
</dbReference>
<protein>
    <recommendedName>
        <fullName evidence="4">Probable glycine dehydrogenase (decarboxylating) subunit 1</fullName>
        <ecNumber evidence="4">1.4.4.2</ecNumber>
    </recommendedName>
    <alternativeName>
        <fullName evidence="4">Glycine cleavage system P-protein subunit 1</fullName>
    </alternativeName>
    <alternativeName>
        <fullName evidence="4">Glycine decarboxylase subunit 1</fullName>
    </alternativeName>
    <alternativeName>
        <fullName evidence="4">Glycine dehydrogenase (aminomethyl-transferring) subunit 1</fullName>
    </alternativeName>
</protein>
<reference evidence="6" key="1">
    <citation type="submission" date="2020-08" db="EMBL/GenBank/DDBJ databases">
        <authorList>
            <person name="Liu C."/>
            <person name="Sun Q."/>
        </authorList>
    </citation>
    <scope>NUCLEOTIDE SEQUENCE</scope>
    <source>
        <strain evidence="6">BX16</strain>
    </source>
</reference>